<dbReference type="GeneID" id="60058590"/>
<accession>A0A6G2CFE7</accession>
<gene>
    <name evidence="2" type="ORF">GMA64_13615</name>
    <name evidence="1" type="ORF">GMA92_15590</name>
</gene>
<dbReference type="Proteomes" id="UP000487649">
    <property type="component" value="Unassembled WGS sequence"/>
</dbReference>
<dbReference type="SUPFAM" id="SSF142795">
    <property type="entry name" value="CAC2185-like"/>
    <property type="match status" value="1"/>
</dbReference>
<dbReference type="RefSeq" id="WP_006785035.1">
    <property type="nucleotide sequence ID" value="NZ_CP053187.1"/>
</dbReference>
<sequence length="202" mass="24656">MNILKIFKKNSPKLYNNNFTIVSNNCWGGFIYKRFKLQYNSPFIGLFIFAPDYIYLLKNFNNIINNDIRPVQPQESRYYEQLKKYRILDKYPIGKLDDNVEIHFLHYKTFNEAKEKWDRRVKRINFQNLLIKYSDKDLSNDDLINEFDKLDFEYKIAFCAKEFPKLKSVIYVEKYKNKGYVENEWKYYDKYIDIISILNSMI</sequence>
<dbReference type="Pfam" id="PF08942">
    <property type="entry name" value="DUF1919"/>
    <property type="match status" value="1"/>
</dbReference>
<proteinExistence type="predicted"/>
<name>A0A6G2CFE7_9FIRM</name>
<organism evidence="1 3">
    <name type="scientific">Turicibacter sanguinis</name>
    <dbReference type="NCBI Taxonomy" id="154288"/>
    <lineage>
        <taxon>Bacteria</taxon>
        <taxon>Bacillati</taxon>
        <taxon>Bacillota</taxon>
        <taxon>Erysipelotrichia</taxon>
        <taxon>Erysipelotrichales</taxon>
        <taxon>Turicibacteraceae</taxon>
        <taxon>Turicibacter</taxon>
    </lineage>
</organism>
<evidence type="ECO:0000313" key="2">
    <source>
        <dbReference type="EMBL" id="MTL95564.1"/>
    </source>
</evidence>
<evidence type="ECO:0000313" key="1">
    <source>
        <dbReference type="EMBL" id="MTK22817.1"/>
    </source>
</evidence>
<evidence type="ECO:0000313" key="3">
    <source>
        <dbReference type="Proteomes" id="UP000487649"/>
    </source>
</evidence>
<dbReference type="AlphaFoldDB" id="A0A6G2CFE7"/>
<dbReference type="EMBL" id="WMQE01000064">
    <property type="protein sequence ID" value="MTK22817.1"/>
    <property type="molecule type" value="Genomic_DNA"/>
</dbReference>
<comment type="caution">
    <text evidence="1">The sequence shown here is derived from an EMBL/GenBank/DDBJ whole genome shotgun (WGS) entry which is preliminary data.</text>
</comment>
<dbReference type="EMBL" id="WMQV01000062">
    <property type="protein sequence ID" value="MTL95564.1"/>
    <property type="molecule type" value="Genomic_DNA"/>
</dbReference>
<dbReference type="InterPro" id="IPR037226">
    <property type="entry name" value="CAC2185-like_sf"/>
</dbReference>
<dbReference type="InterPro" id="IPR015037">
    <property type="entry name" value="DUF1919"/>
</dbReference>
<protein>
    <submittedName>
        <fullName evidence="1">DUF1919 domain-containing protein</fullName>
    </submittedName>
</protein>
<reference evidence="1 3" key="1">
    <citation type="journal article" date="2019" name="Nat. Med.">
        <title>A library of human gut bacterial isolates paired with longitudinal multiomics data enables mechanistic microbiome research.</title>
        <authorList>
            <person name="Poyet M."/>
            <person name="Groussin M."/>
            <person name="Gibbons S.M."/>
            <person name="Avila-Pacheco J."/>
            <person name="Jiang X."/>
            <person name="Kearney S.M."/>
            <person name="Perrotta A.R."/>
            <person name="Berdy B."/>
            <person name="Zhao S."/>
            <person name="Lieberman T.D."/>
            <person name="Swanson P.K."/>
            <person name="Smith M."/>
            <person name="Roesemann S."/>
            <person name="Alexander J.E."/>
            <person name="Rich S.A."/>
            <person name="Livny J."/>
            <person name="Vlamakis H."/>
            <person name="Clish C."/>
            <person name="Bullock K."/>
            <person name="Deik A."/>
            <person name="Scott J."/>
            <person name="Pierce K.A."/>
            <person name="Xavier R.J."/>
            <person name="Alm E.J."/>
        </authorList>
    </citation>
    <scope>NUCLEOTIDE SEQUENCE [LARGE SCALE GENOMIC DNA]</scope>
    <source>
        <strain evidence="2">BIOML-A179</strain>
        <strain evidence="1 3">BIOML-A198</strain>
    </source>
</reference>